<dbReference type="SUPFAM" id="SSF50182">
    <property type="entry name" value="Sm-like ribonucleoproteins"/>
    <property type="match status" value="1"/>
</dbReference>
<dbReference type="RefSeq" id="WP_376754407.1">
    <property type="nucleotide sequence ID" value="NZ_CP124550.1"/>
</dbReference>
<dbReference type="InterPro" id="IPR010920">
    <property type="entry name" value="LSM_dom_sf"/>
</dbReference>
<evidence type="ECO:0000256" key="6">
    <source>
        <dbReference type="SAM" id="MobiDB-lite"/>
    </source>
</evidence>
<dbReference type="InterPro" id="IPR045276">
    <property type="entry name" value="YbiO_bact"/>
</dbReference>
<dbReference type="PANTHER" id="PTHR30460:SF0">
    <property type="entry name" value="MODERATE CONDUCTANCE MECHANOSENSITIVE CHANNEL YBIO"/>
    <property type="match status" value="1"/>
</dbReference>
<dbReference type="InterPro" id="IPR006685">
    <property type="entry name" value="MscS_channel_2nd"/>
</dbReference>
<protein>
    <recommendedName>
        <fullName evidence="8">Mechanosensitive ion channel MscS domain-containing protein</fullName>
    </recommendedName>
</protein>
<dbReference type="InterPro" id="IPR023408">
    <property type="entry name" value="MscS_beta-dom_sf"/>
</dbReference>
<evidence type="ECO:0000256" key="3">
    <source>
        <dbReference type="ARBA" id="ARBA00022692"/>
    </source>
</evidence>
<feature type="transmembrane region" description="Helical" evidence="7">
    <location>
        <begin position="78"/>
        <end position="102"/>
    </location>
</feature>
<keyword evidence="2" id="KW-1003">Cell membrane</keyword>
<dbReference type="PANTHER" id="PTHR30460">
    <property type="entry name" value="MODERATE CONDUCTANCE MECHANOSENSITIVE CHANNEL YBIO"/>
    <property type="match status" value="1"/>
</dbReference>
<evidence type="ECO:0000256" key="2">
    <source>
        <dbReference type="ARBA" id="ARBA00022475"/>
    </source>
</evidence>
<dbReference type="Pfam" id="PF00924">
    <property type="entry name" value="MS_channel_2nd"/>
    <property type="match status" value="1"/>
</dbReference>
<feature type="transmembrane region" description="Helical" evidence="7">
    <location>
        <begin position="114"/>
        <end position="137"/>
    </location>
</feature>
<feature type="transmembrane region" description="Helical" evidence="7">
    <location>
        <begin position="28"/>
        <end position="46"/>
    </location>
</feature>
<keyword evidence="4 7" id="KW-1133">Transmembrane helix</keyword>
<gene>
    <name evidence="9" type="ORF">SEML1_0429</name>
</gene>
<proteinExistence type="predicted"/>
<feature type="domain" description="Mechanosensitive ion channel MscS" evidence="8">
    <location>
        <begin position="136"/>
        <end position="197"/>
    </location>
</feature>
<keyword evidence="3 7" id="KW-0812">Transmembrane</keyword>
<evidence type="ECO:0000313" key="10">
    <source>
        <dbReference type="Proteomes" id="UP001177295"/>
    </source>
</evidence>
<reference evidence="9 10" key="1">
    <citation type="journal article" date="2023" name="Cell">
        <title>Genetic manipulation of Patescibacteria provides mechanistic insights into microbial dark matter and the epibiotic lifestyle.</title>
        <authorList>
            <person name="Wang Y."/>
            <person name="Gallagher L.A."/>
            <person name="Andrade P.A."/>
            <person name="Liu A."/>
            <person name="Humphreys I.R."/>
            <person name="Turkarslan S."/>
            <person name="Cutler K.J."/>
            <person name="Arrieta-Ortiz M.L."/>
            <person name="Li Y."/>
            <person name="Radey M.C."/>
            <person name="McLean J.S."/>
            <person name="Cong Q."/>
            <person name="Baker D."/>
            <person name="Baliga N.S."/>
            <person name="Peterson S.B."/>
            <person name="Mougous J.D."/>
        </authorList>
    </citation>
    <scope>NUCLEOTIDE SEQUENCE [LARGE SCALE GENOMIC DNA]</scope>
    <source>
        <strain evidence="9 10">ML1</strain>
    </source>
</reference>
<accession>A0ABY8WZL6</accession>
<evidence type="ECO:0000313" key="9">
    <source>
        <dbReference type="EMBL" id="WIO46053.1"/>
    </source>
</evidence>
<dbReference type="Gene3D" id="2.30.30.60">
    <property type="match status" value="1"/>
</dbReference>
<keyword evidence="10" id="KW-1185">Reference proteome</keyword>
<organism evidence="9 10">
    <name type="scientific">Candidatus Southlakia epibionticum</name>
    <dbReference type="NCBI Taxonomy" id="3043284"/>
    <lineage>
        <taxon>Bacteria</taxon>
        <taxon>Candidatus Saccharimonadota</taxon>
        <taxon>Candidatus Saccharimonadia</taxon>
        <taxon>Candidatus Saccharimonadales</taxon>
        <taxon>Candidatus Saccharimonadaceae</taxon>
        <taxon>Candidatus Southlakia</taxon>
    </lineage>
</organism>
<evidence type="ECO:0000256" key="1">
    <source>
        <dbReference type="ARBA" id="ARBA00004236"/>
    </source>
</evidence>
<name>A0ABY8WZL6_9BACT</name>
<feature type="region of interest" description="Disordered" evidence="6">
    <location>
        <begin position="313"/>
        <end position="363"/>
    </location>
</feature>
<evidence type="ECO:0000259" key="8">
    <source>
        <dbReference type="Pfam" id="PF00924"/>
    </source>
</evidence>
<dbReference type="Proteomes" id="UP001177295">
    <property type="component" value="Chromosome"/>
</dbReference>
<dbReference type="EMBL" id="CP124550">
    <property type="protein sequence ID" value="WIO46053.1"/>
    <property type="molecule type" value="Genomic_DNA"/>
</dbReference>
<comment type="subcellular location">
    <subcellularLocation>
        <location evidence="1">Cell membrane</location>
    </subcellularLocation>
</comment>
<evidence type="ECO:0000256" key="5">
    <source>
        <dbReference type="ARBA" id="ARBA00023136"/>
    </source>
</evidence>
<sequence>MNASTPTASSIIDEIKQIVLSPHSFRSVFILIISLLAAYWLSRFLARGLIFIAQRIASRSDKESDEARAMRLRQTETYLSMFIAIVRALVVIVVGYIAWILLSPTAGNNSSGASGLAAIGAGAMFALIAGQTIGIILRDLTAGAIMISENWYKIGDYVKLEPYSDLSGVVERFTLRSTRVRSLNGELITVHNQNITGVRVAPRGVRTIAVDIFVRDKDRGVNAIQRVIAAIPKGPTMLARPLHITDINQWGDNRWHITVVGQTAPGREWLIEKFFVNAVSAFDEDKEPSERLLSLPPISHNADETANKRLKRAVRVKRDRPQTPSNGKSSESARRTKRTSVHTYINQRLRTISKNGTRTHNNQ</sequence>
<evidence type="ECO:0000256" key="4">
    <source>
        <dbReference type="ARBA" id="ARBA00022989"/>
    </source>
</evidence>
<feature type="compositionally biased region" description="Polar residues" evidence="6">
    <location>
        <begin position="341"/>
        <end position="363"/>
    </location>
</feature>
<keyword evidence="5 7" id="KW-0472">Membrane</keyword>
<evidence type="ECO:0000256" key="7">
    <source>
        <dbReference type="SAM" id="Phobius"/>
    </source>
</evidence>